<dbReference type="AlphaFoldDB" id="E4ZK16"/>
<dbReference type="Proteomes" id="UP000002668">
    <property type="component" value="Genome"/>
</dbReference>
<gene>
    <name evidence="1" type="ORF">LEMA_uP071190.1</name>
</gene>
<dbReference type="VEuPathDB" id="FungiDB:LEMA_uP071190.1"/>
<proteinExistence type="predicted"/>
<dbReference type="EMBL" id="FP929072">
    <property type="protein sequence ID" value="CBX91611.1"/>
    <property type="molecule type" value="Genomic_DNA"/>
</dbReference>
<keyword evidence="2" id="KW-1185">Reference proteome</keyword>
<accession>E4ZK16</accession>
<organism evidence="2">
    <name type="scientific">Leptosphaeria maculans (strain JN3 / isolate v23.1.3 / race Av1-4-5-6-7-8)</name>
    <name type="common">Blackleg fungus</name>
    <name type="synonym">Phoma lingam</name>
    <dbReference type="NCBI Taxonomy" id="985895"/>
    <lineage>
        <taxon>Eukaryota</taxon>
        <taxon>Fungi</taxon>
        <taxon>Dikarya</taxon>
        <taxon>Ascomycota</taxon>
        <taxon>Pezizomycotina</taxon>
        <taxon>Dothideomycetes</taxon>
        <taxon>Pleosporomycetidae</taxon>
        <taxon>Pleosporales</taxon>
        <taxon>Pleosporineae</taxon>
        <taxon>Leptosphaeriaceae</taxon>
        <taxon>Plenodomus</taxon>
        <taxon>Plenodomus lingam/Leptosphaeria maculans species complex</taxon>
    </lineage>
</organism>
<protein>
    <submittedName>
        <fullName evidence="1">Predicted protein</fullName>
    </submittedName>
</protein>
<evidence type="ECO:0000313" key="2">
    <source>
        <dbReference type="Proteomes" id="UP000002668"/>
    </source>
</evidence>
<name>E4ZK16_LEPMJ</name>
<evidence type="ECO:0000313" key="1">
    <source>
        <dbReference type="EMBL" id="CBX91611.1"/>
    </source>
</evidence>
<sequence>MCRTTSQLREEPIAGLRAMAESLHANGEAYANVKRIRPNFISTLVWMERQA</sequence>
<dbReference type="HOGENOM" id="CLU_3106823_0_0_1"/>
<dbReference type="InParanoid" id="E4ZK16"/>
<reference evidence="2" key="1">
    <citation type="journal article" date="2011" name="Nat. Commun.">
        <title>Effector diversification within compartments of the Leptosphaeria maculans genome affected by Repeat-Induced Point mutations.</title>
        <authorList>
            <person name="Rouxel T."/>
            <person name="Grandaubert J."/>
            <person name="Hane J.K."/>
            <person name="Hoede C."/>
            <person name="van de Wouw A.P."/>
            <person name="Couloux A."/>
            <person name="Dominguez V."/>
            <person name="Anthouard V."/>
            <person name="Bally P."/>
            <person name="Bourras S."/>
            <person name="Cozijnsen A.J."/>
            <person name="Ciuffetti L.M."/>
            <person name="Degrave A."/>
            <person name="Dilmaghani A."/>
            <person name="Duret L."/>
            <person name="Fudal I."/>
            <person name="Goodwin S.B."/>
            <person name="Gout L."/>
            <person name="Glaser N."/>
            <person name="Linglin J."/>
            <person name="Kema G.H.J."/>
            <person name="Lapalu N."/>
            <person name="Lawrence C.B."/>
            <person name="May K."/>
            <person name="Meyer M."/>
            <person name="Ollivier B."/>
            <person name="Poulain J."/>
            <person name="Schoch C.L."/>
            <person name="Simon A."/>
            <person name="Spatafora J.W."/>
            <person name="Stachowiak A."/>
            <person name="Turgeon B.G."/>
            <person name="Tyler B.M."/>
            <person name="Vincent D."/>
            <person name="Weissenbach J."/>
            <person name="Amselem J."/>
            <person name="Quesneville H."/>
            <person name="Oliver R.P."/>
            <person name="Wincker P."/>
            <person name="Balesdent M.-H."/>
            <person name="Howlett B.J."/>
        </authorList>
    </citation>
    <scope>NUCLEOTIDE SEQUENCE [LARGE SCALE GENOMIC DNA]</scope>
    <source>
        <strain evidence="2">JN3 / isolate v23.1.3 / race Av1-4-5-6-7-8</strain>
    </source>
</reference>